<name>A0ABP8M1J5_9BACT</name>
<gene>
    <name evidence="1" type="ORF">GCM10023091_27540</name>
</gene>
<accession>A0ABP8M1J5</accession>
<dbReference type="PROSITE" id="PS51257">
    <property type="entry name" value="PROKAR_LIPOPROTEIN"/>
    <property type="match status" value="1"/>
</dbReference>
<protein>
    <recommendedName>
        <fullName evidence="3">Lipoprotein</fullName>
    </recommendedName>
</protein>
<reference evidence="2" key="1">
    <citation type="journal article" date="2019" name="Int. J. Syst. Evol. Microbiol.">
        <title>The Global Catalogue of Microorganisms (GCM) 10K type strain sequencing project: providing services to taxonomists for standard genome sequencing and annotation.</title>
        <authorList>
            <consortium name="The Broad Institute Genomics Platform"/>
            <consortium name="The Broad Institute Genome Sequencing Center for Infectious Disease"/>
            <person name="Wu L."/>
            <person name="Ma J."/>
        </authorList>
    </citation>
    <scope>NUCLEOTIDE SEQUENCE [LARGE SCALE GENOMIC DNA]</scope>
    <source>
        <strain evidence="2">JCM 31920</strain>
    </source>
</reference>
<proteinExistence type="predicted"/>
<organism evidence="1 2">
    <name type="scientific">Ravibacter arvi</name>
    <dbReference type="NCBI Taxonomy" id="2051041"/>
    <lineage>
        <taxon>Bacteria</taxon>
        <taxon>Pseudomonadati</taxon>
        <taxon>Bacteroidota</taxon>
        <taxon>Cytophagia</taxon>
        <taxon>Cytophagales</taxon>
        <taxon>Spirosomataceae</taxon>
        <taxon>Ravibacter</taxon>
    </lineage>
</organism>
<evidence type="ECO:0000313" key="1">
    <source>
        <dbReference type="EMBL" id="GAA4441773.1"/>
    </source>
</evidence>
<dbReference type="RefSeq" id="WP_345030119.1">
    <property type="nucleotide sequence ID" value="NZ_BAABEY010000025.1"/>
</dbReference>
<dbReference type="EMBL" id="BAABEY010000025">
    <property type="protein sequence ID" value="GAA4441773.1"/>
    <property type="molecule type" value="Genomic_DNA"/>
</dbReference>
<keyword evidence="2" id="KW-1185">Reference proteome</keyword>
<evidence type="ECO:0008006" key="3">
    <source>
        <dbReference type="Google" id="ProtNLM"/>
    </source>
</evidence>
<sequence length="140" mass="15762">MKYVALFLLAVTLLSSCKIDDDSPSVSFKLTVVDSTVKFSEIYFNAYRVDGDQVTSVARNGFGGISDIRKIHGFKNEFPFLFGYFGFPYNVVSNVSNGFFEMEIHTPTGIVTKRFGEIKGMSTRKEFETFIRADTVITAY</sequence>
<dbReference type="Proteomes" id="UP001501508">
    <property type="component" value="Unassembled WGS sequence"/>
</dbReference>
<comment type="caution">
    <text evidence="1">The sequence shown here is derived from an EMBL/GenBank/DDBJ whole genome shotgun (WGS) entry which is preliminary data.</text>
</comment>
<evidence type="ECO:0000313" key="2">
    <source>
        <dbReference type="Proteomes" id="UP001501508"/>
    </source>
</evidence>